<gene>
    <name evidence="1" type="primary">LOC114338071</name>
</gene>
<dbReference type="InParanoid" id="A0A6P7GCX9"/>
<proteinExistence type="predicted"/>
<evidence type="ECO:0000313" key="1">
    <source>
        <dbReference type="RefSeq" id="XP_028144457.1"/>
    </source>
</evidence>
<dbReference type="RefSeq" id="XP_028144457.1">
    <property type="nucleotide sequence ID" value="XM_028288656.1"/>
</dbReference>
<sequence length="113" mass="13243">MTIGKGRHNLKYLMTQNYKFETVSTFSYLGVTIGKTVKEITEERIDGMETTTINKKEEDSLLKFERKIMKTIQGHNVTRQEERRMKTNAEIEKEKKGENIVRYIKSVHLECIG</sequence>
<organism evidence="1">
    <name type="scientific">Diabrotica virgifera virgifera</name>
    <name type="common">western corn rootworm</name>
    <dbReference type="NCBI Taxonomy" id="50390"/>
    <lineage>
        <taxon>Eukaryota</taxon>
        <taxon>Metazoa</taxon>
        <taxon>Ecdysozoa</taxon>
        <taxon>Arthropoda</taxon>
        <taxon>Hexapoda</taxon>
        <taxon>Insecta</taxon>
        <taxon>Pterygota</taxon>
        <taxon>Neoptera</taxon>
        <taxon>Endopterygota</taxon>
        <taxon>Coleoptera</taxon>
        <taxon>Polyphaga</taxon>
        <taxon>Cucujiformia</taxon>
        <taxon>Chrysomeloidea</taxon>
        <taxon>Chrysomelidae</taxon>
        <taxon>Galerucinae</taxon>
        <taxon>Diabroticina</taxon>
        <taxon>Diabroticites</taxon>
        <taxon>Diabrotica</taxon>
    </lineage>
</organism>
<accession>A0A6P7GCX9</accession>
<dbReference type="AlphaFoldDB" id="A0A6P7GCX9"/>
<reference evidence="1" key="1">
    <citation type="submission" date="2025-08" db="UniProtKB">
        <authorList>
            <consortium name="RefSeq"/>
        </authorList>
    </citation>
    <scope>IDENTIFICATION</scope>
    <source>
        <tissue evidence="1">Whole insect</tissue>
    </source>
</reference>
<name>A0A6P7GCX9_DIAVI</name>
<protein>
    <submittedName>
        <fullName evidence="1">Uncharacterized protein LOC114338071</fullName>
    </submittedName>
</protein>